<feature type="domain" description="M23ase beta-sheet core" evidence="2">
    <location>
        <begin position="241"/>
        <end position="334"/>
    </location>
</feature>
<gene>
    <name evidence="4" type="ORF">BECKH772A_GA0070896_103534</name>
    <name evidence="3" type="ORF">BECKH772B_GA0070898_103543</name>
    <name evidence="5" type="ORF">BECKH772C_GA0070978_103742</name>
</gene>
<name>A0A450VFC1_9GAMM</name>
<organism evidence="3">
    <name type="scientific">Candidatus Kentrum eta</name>
    <dbReference type="NCBI Taxonomy" id="2126337"/>
    <lineage>
        <taxon>Bacteria</taxon>
        <taxon>Pseudomonadati</taxon>
        <taxon>Pseudomonadota</taxon>
        <taxon>Gammaproteobacteria</taxon>
        <taxon>Candidatus Kentrum</taxon>
    </lineage>
</organism>
<evidence type="ECO:0000313" key="5">
    <source>
        <dbReference type="EMBL" id="VFK06801.1"/>
    </source>
</evidence>
<evidence type="ECO:0000313" key="3">
    <source>
        <dbReference type="EMBL" id="VFK03448.1"/>
    </source>
</evidence>
<reference evidence="3" key="1">
    <citation type="submission" date="2019-02" db="EMBL/GenBank/DDBJ databases">
        <authorList>
            <person name="Gruber-Vodicka R. H."/>
            <person name="Seah K. B. B."/>
        </authorList>
    </citation>
    <scope>NUCLEOTIDE SEQUENCE</scope>
    <source>
        <strain evidence="5">BECK_SA2B12</strain>
        <strain evidence="4">BECK_SA2B15</strain>
        <strain evidence="3">BECK_SA2B20</strain>
    </source>
</reference>
<dbReference type="FunFam" id="2.70.70.10:FF:000003">
    <property type="entry name" value="Murein hydrolase activator EnvC"/>
    <property type="match status" value="1"/>
</dbReference>
<dbReference type="InterPro" id="IPR011055">
    <property type="entry name" value="Dup_hybrid_motif"/>
</dbReference>
<dbReference type="PANTHER" id="PTHR21666:SF270">
    <property type="entry name" value="MUREIN HYDROLASE ACTIVATOR ENVC"/>
    <property type="match status" value="1"/>
</dbReference>
<dbReference type="EMBL" id="CAADFJ010000374">
    <property type="protein sequence ID" value="VFK06801.1"/>
    <property type="molecule type" value="Genomic_DNA"/>
</dbReference>
<keyword evidence="3" id="KW-0378">Hydrolase</keyword>
<accession>A0A450VFC1</accession>
<dbReference type="InterPro" id="IPR050570">
    <property type="entry name" value="Cell_wall_metabolism_enzyme"/>
</dbReference>
<dbReference type="Gene3D" id="2.70.70.10">
    <property type="entry name" value="Glucose Permease (Domain IIA)"/>
    <property type="match status" value="1"/>
</dbReference>
<sequence>MIRALSSRLGYARSKRDAAQEKLRATELAIGRLATEFRRIENGLRKQQKQLASLRRERDEKTAALVAQREALARQIRFSYAMGRQDYLKIFLNQENPYELARVLTYYGYFNRARAERIEATRQDLARLDVLEGAIDQETTALQGLKQAKEKVRGNLKALLDRRRRVLAKLAKEITRDDQRLARLKQNKDRLEKLITGIRRKLKSFDHHKSFRGLKGELEWPTVGPLLNRFGAKRDPGGMRWQGVRIAARSGRPVRAISRGRVVFADWLRGFGLLLIIDHGDGYMSLYGHNQSLYKQSEDWVESGDIIASVGNSGGNAENSLYFEIRHQGHPQDPAIWCK</sequence>
<keyword evidence="1" id="KW-0175">Coiled coil</keyword>
<feature type="coiled-coil region" evidence="1">
    <location>
        <begin position="37"/>
        <end position="71"/>
    </location>
</feature>
<dbReference type="AlphaFoldDB" id="A0A450VFC1"/>
<dbReference type="EMBL" id="CAADFI010000354">
    <property type="protein sequence ID" value="VFK03448.1"/>
    <property type="molecule type" value="Genomic_DNA"/>
</dbReference>
<dbReference type="PANTHER" id="PTHR21666">
    <property type="entry name" value="PEPTIDASE-RELATED"/>
    <property type="match status" value="1"/>
</dbReference>
<evidence type="ECO:0000313" key="4">
    <source>
        <dbReference type="EMBL" id="VFK03792.1"/>
    </source>
</evidence>
<proteinExistence type="predicted"/>
<dbReference type="Pfam" id="PF01551">
    <property type="entry name" value="Peptidase_M23"/>
    <property type="match status" value="1"/>
</dbReference>
<evidence type="ECO:0000256" key="1">
    <source>
        <dbReference type="SAM" id="Coils"/>
    </source>
</evidence>
<dbReference type="SUPFAM" id="SSF51261">
    <property type="entry name" value="Duplicated hybrid motif"/>
    <property type="match status" value="1"/>
</dbReference>
<dbReference type="CDD" id="cd12797">
    <property type="entry name" value="M23_peptidase"/>
    <property type="match status" value="1"/>
</dbReference>
<dbReference type="InterPro" id="IPR016047">
    <property type="entry name" value="M23ase_b-sheet_dom"/>
</dbReference>
<feature type="coiled-coil region" evidence="1">
    <location>
        <begin position="128"/>
        <end position="201"/>
    </location>
</feature>
<protein>
    <submittedName>
        <fullName evidence="3">Septal ring factor EnvC, activator of murein hydrolases AmiA and AmiB</fullName>
    </submittedName>
</protein>
<evidence type="ECO:0000259" key="2">
    <source>
        <dbReference type="Pfam" id="PF01551"/>
    </source>
</evidence>
<dbReference type="Gene3D" id="6.10.250.3150">
    <property type="match status" value="1"/>
</dbReference>
<dbReference type="GO" id="GO:0004222">
    <property type="term" value="F:metalloendopeptidase activity"/>
    <property type="evidence" value="ECO:0007669"/>
    <property type="project" value="TreeGrafter"/>
</dbReference>
<dbReference type="EMBL" id="CAADFG010000353">
    <property type="protein sequence ID" value="VFK03792.1"/>
    <property type="molecule type" value="Genomic_DNA"/>
</dbReference>